<feature type="transmembrane region" description="Helical" evidence="1">
    <location>
        <begin position="120"/>
        <end position="137"/>
    </location>
</feature>
<sequence>MFGIEGVAFPKAFYPGLKHQTYTFFFFQNDLCISSFLKCKKKRFKGATERSFVIRSSRWMTICDHGRLSPHELCTGVEIVGSLAVEDEDNDTTGYGTVSLPHLLWQPGTVMLLSKRRTSILLIILVCTIFLSTWNLLNSVLSWYASATTITSSSSSFSWPAIYASMAVGMIFGLLSMAAALAIAVPASVVIWISILVLLTFCGKPRESVVVEGRRLTTEISRAMGMVVLKEGNLVAVVCAIFGYFLIQEMDSEVETLNVAIAAGFCNILVFRDTKDSCNTATSLALSCSATTDFVLTAVVATLLTQEFQEPMLNLRLRQQQVPQDALTHEVVDHVLKNQASTSSNGVQHGRQYSLGVQTAHDTEAWDASLVGADTEVGMQELPIPKHMDMFHLTTKN</sequence>
<protein>
    <recommendedName>
        <fullName evidence="4">Transmembrane protein</fullName>
    </recommendedName>
</protein>
<accession>A0A2U1NJK2</accession>
<evidence type="ECO:0008006" key="4">
    <source>
        <dbReference type="Google" id="ProtNLM"/>
    </source>
</evidence>
<organism evidence="2 3">
    <name type="scientific">Artemisia annua</name>
    <name type="common">Sweet wormwood</name>
    <dbReference type="NCBI Taxonomy" id="35608"/>
    <lineage>
        <taxon>Eukaryota</taxon>
        <taxon>Viridiplantae</taxon>
        <taxon>Streptophyta</taxon>
        <taxon>Embryophyta</taxon>
        <taxon>Tracheophyta</taxon>
        <taxon>Spermatophyta</taxon>
        <taxon>Magnoliopsida</taxon>
        <taxon>eudicotyledons</taxon>
        <taxon>Gunneridae</taxon>
        <taxon>Pentapetalae</taxon>
        <taxon>asterids</taxon>
        <taxon>campanulids</taxon>
        <taxon>Asterales</taxon>
        <taxon>Asteraceae</taxon>
        <taxon>Asteroideae</taxon>
        <taxon>Anthemideae</taxon>
        <taxon>Artemisiinae</taxon>
        <taxon>Artemisia</taxon>
    </lineage>
</organism>
<keyword evidence="3" id="KW-1185">Reference proteome</keyword>
<evidence type="ECO:0000256" key="1">
    <source>
        <dbReference type="SAM" id="Phobius"/>
    </source>
</evidence>
<reference evidence="2 3" key="1">
    <citation type="journal article" date="2018" name="Mol. Plant">
        <title>The genome of Artemisia annua provides insight into the evolution of Asteraceae family and artemisinin biosynthesis.</title>
        <authorList>
            <person name="Shen Q."/>
            <person name="Zhang L."/>
            <person name="Liao Z."/>
            <person name="Wang S."/>
            <person name="Yan T."/>
            <person name="Shi P."/>
            <person name="Liu M."/>
            <person name="Fu X."/>
            <person name="Pan Q."/>
            <person name="Wang Y."/>
            <person name="Lv Z."/>
            <person name="Lu X."/>
            <person name="Zhang F."/>
            <person name="Jiang W."/>
            <person name="Ma Y."/>
            <person name="Chen M."/>
            <person name="Hao X."/>
            <person name="Li L."/>
            <person name="Tang Y."/>
            <person name="Lv G."/>
            <person name="Zhou Y."/>
            <person name="Sun X."/>
            <person name="Brodelius P.E."/>
            <person name="Rose J.K.C."/>
            <person name="Tang K."/>
        </authorList>
    </citation>
    <scope>NUCLEOTIDE SEQUENCE [LARGE SCALE GENOMIC DNA]</scope>
    <source>
        <strain evidence="3">cv. Huhao1</strain>
        <tissue evidence="2">Leaf</tissue>
    </source>
</reference>
<feature type="transmembrane region" description="Helical" evidence="1">
    <location>
        <begin position="182"/>
        <end position="203"/>
    </location>
</feature>
<dbReference type="STRING" id="35608.A0A2U1NJK2"/>
<keyword evidence="1" id="KW-0472">Membrane</keyword>
<gene>
    <name evidence="2" type="ORF">CTI12_AA259680</name>
</gene>
<keyword evidence="1" id="KW-1133">Transmembrane helix</keyword>
<feature type="transmembrane region" description="Helical" evidence="1">
    <location>
        <begin position="284"/>
        <end position="304"/>
    </location>
</feature>
<name>A0A2U1NJK2_ARTAN</name>
<feature type="transmembrane region" description="Helical" evidence="1">
    <location>
        <begin position="157"/>
        <end position="175"/>
    </location>
</feature>
<proteinExistence type="predicted"/>
<dbReference type="PANTHER" id="PTHR34656">
    <property type="entry name" value="PYRROLINE-5-CARBOXYLATE REDUCTASE"/>
    <property type="match status" value="1"/>
</dbReference>
<dbReference type="AlphaFoldDB" id="A0A2U1NJK2"/>
<dbReference type="OrthoDB" id="1929829at2759"/>
<dbReference type="EMBL" id="PKPP01002704">
    <property type="protein sequence ID" value="PWA73658.1"/>
    <property type="molecule type" value="Genomic_DNA"/>
</dbReference>
<feature type="transmembrane region" description="Helical" evidence="1">
    <location>
        <begin position="254"/>
        <end position="272"/>
    </location>
</feature>
<feature type="transmembrane region" description="Helical" evidence="1">
    <location>
        <begin position="223"/>
        <end position="247"/>
    </location>
</feature>
<evidence type="ECO:0000313" key="2">
    <source>
        <dbReference type="EMBL" id="PWA73658.1"/>
    </source>
</evidence>
<comment type="caution">
    <text evidence="2">The sequence shown here is derived from an EMBL/GenBank/DDBJ whole genome shotgun (WGS) entry which is preliminary data.</text>
</comment>
<evidence type="ECO:0000313" key="3">
    <source>
        <dbReference type="Proteomes" id="UP000245207"/>
    </source>
</evidence>
<keyword evidence="1" id="KW-0812">Transmembrane</keyword>
<dbReference type="Proteomes" id="UP000245207">
    <property type="component" value="Unassembled WGS sequence"/>
</dbReference>
<dbReference type="PANTHER" id="PTHR34656:SF1">
    <property type="entry name" value="PYRROLINE-5-CARBOXYLATE REDUCTASE"/>
    <property type="match status" value="1"/>
</dbReference>